<protein>
    <submittedName>
        <fullName evidence="1">Uncharacterized protein</fullName>
    </submittedName>
</protein>
<evidence type="ECO:0000313" key="1">
    <source>
        <dbReference type="EMBL" id="GHO46191.1"/>
    </source>
</evidence>
<keyword evidence="2" id="KW-1185">Reference proteome</keyword>
<comment type="caution">
    <text evidence="1">The sequence shown here is derived from an EMBL/GenBank/DDBJ whole genome shotgun (WGS) entry which is preliminary data.</text>
</comment>
<sequence length="68" mass="7675">MYKSRIQFMQQLSLVKCWFYPGEMMIVNEVFTFFALLMEAFVGGDGKELGNASIIEFGVGLLGEGRDN</sequence>
<evidence type="ECO:0000313" key="2">
    <source>
        <dbReference type="Proteomes" id="UP000612362"/>
    </source>
</evidence>
<proteinExistence type="predicted"/>
<dbReference type="AlphaFoldDB" id="A0A8J3HZT1"/>
<name>A0A8J3HZT1_9CHLR</name>
<reference evidence="1" key="1">
    <citation type="submission" date="2020-10" db="EMBL/GenBank/DDBJ databases">
        <title>Taxonomic study of unclassified bacteria belonging to the class Ktedonobacteria.</title>
        <authorList>
            <person name="Yabe S."/>
            <person name="Wang C.M."/>
            <person name="Zheng Y."/>
            <person name="Sakai Y."/>
            <person name="Cavaletti L."/>
            <person name="Monciardini P."/>
            <person name="Donadio S."/>
        </authorList>
    </citation>
    <scope>NUCLEOTIDE SEQUENCE</scope>
    <source>
        <strain evidence="1">SOSP1-1</strain>
    </source>
</reference>
<gene>
    <name evidence="1" type="ORF">KSX_43540</name>
</gene>
<accession>A0A8J3HZT1</accession>
<organism evidence="1 2">
    <name type="scientific">Ktedonospora formicarum</name>
    <dbReference type="NCBI Taxonomy" id="2778364"/>
    <lineage>
        <taxon>Bacteria</taxon>
        <taxon>Bacillati</taxon>
        <taxon>Chloroflexota</taxon>
        <taxon>Ktedonobacteria</taxon>
        <taxon>Ktedonobacterales</taxon>
        <taxon>Ktedonobacteraceae</taxon>
        <taxon>Ktedonospora</taxon>
    </lineage>
</organism>
<dbReference type="Proteomes" id="UP000612362">
    <property type="component" value="Unassembled WGS sequence"/>
</dbReference>
<dbReference type="EMBL" id="BNJF01000002">
    <property type="protein sequence ID" value="GHO46191.1"/>
    <property type="molecule type" value="Genomic_DNA"/>
</dbReference>